<dbReference type="Gene3D" id="2.40.260.10">
    <property type="entry name" value="Sortase"/>
    <property type="match status" value="1"/>
</dbReference>
<dbReference type="OrthoDB" id="525039at2"/>
<dbReference type="GO" id="GO:0016787">
    <property type="term" value="F:hydrolase activity"/>
    <property type="evidence" value="ECO:0007669"/>
    <property type="project" value="UniProtKB-KW"/>
</dbReference>
<comment type="caution">
    <text evidence="4">The sequence shown here is derived from an EMBL/GenBank/DDBJ whole genome shotgun (WGS) entry which is preliminary data.</text>
</comment>
<evidence type="ECO:0000256" key="1">
    <source>
        <dbReference type="ARBA" id="ARBA00022801"/>
    </source>
</evidence>
<evidence type="ECO:0000313" key="5">
    <source>
        <dbReference type="Proteomes" id="UP000306985"/>
    </source>
</evidence>
<dbReference type="Pfam" id="PF04203">
    <property type="entry name" value="Sortase"/>
    <property type="match status" value="1"/>
</dbReference>
<keyword evidence="3" id="KW-0472">Membrane</keyword>
<reference evidence="4 5" key="1">
    <citation type="submission" date="2019-05" db="EMBL/GenBank/DDBJ databases">
        <title>Nakamurella sp. N5BH11, whole genome shotgun sequence.</title>
        <authorList>
            <person name="Tuo L."/>
        </authorList>
    </citation>
    <scope>NUCLEOTIDE SEQUENCE [LARGE SCALE GENOMIC DNA]</scope>
    <source>
        <strain evidence="4 5">N5BH11</strain>
    </source>
</reference>
<dbReference type="EMBL" id="SZZH01000001">
    <property type="protein sequence ID" value="TKV60398.1"/>
    <property type="molecule type" value="Genomic_DNA"/>
</dbReference>
<keyword evidence="1" id="KW-0378">Hydrolase</keyword>
<dbReference type="RefSeq" id="WP_137447702.1">
    <property type="nucleotide sequence ID" value="NZ_SZZH01000001.1"/>
</dbReference>
<keyword evidence="5" id="KW-1185">Reference proteome</keyword>
<evidence type="ECO:0000256" key="2">
    <source>
        <dbReference type="SAM" id="MobiDB-lite"/>
    </source>
</evidence>
<dbReference type="NCBIfam" id="NF033748">
    <property type="entry name" value="class_F_sortase"/>
    <property type="match status" value="1"/>
</dbReference>
<dbReference type="InterPro" id="IPR023365">
    <property type="entry name" value="Sortase_dom-sf"/>
</dbReference>
<evidence type="ECO:0000313" key="4">
    <source>
        <dbReference type="EMBL" id="TKV60398.1"/>
    </source>
</evidence>
<gene>
    <name evidence="4" type="ORF">FDO65_01375</name>
</gene>
<dbReference type="Proteomes" id="UP000306985">
    <property type="component" value="Unassembled WGS sequence"/>
</dbReference>
<keyword evidence="3" id="KW-1133">Transmembrane helix</keyword>
<dbReference type="InterPro" id="IPR042001">
    <property type="entry name" value="Sortase_F"/>
</dbReference>
<protein>
    <submittedName>
        <fullName evidence="4">Class F sortase</fullName>
    </submittedName>
</protein>
<dbReference type="SUPFAM" id="SSF63817">
    <property type="entry name" value="Sortase"/>
    <property type="match status" value="1"/>
</dbReference>
<proteinExistence type="predicted"/>
<sequence length="315" mass="31912">MGLWRKKCRPERNLTHPVPDPPRRTRVTSHRALSPGPDVPPPTGATPTAVPVRTRPRTKGARRGPRRVVAALVAAITLGLTACAGPADTATVPPASATTSAPATTPSAGTESSSSLTSATVEAPGTAPVSTAPSPAAVATDPTLSAPSAPASAGTPLSLPDSAPVSLSVPAIGVSSPLSTLGRNPDGTVEVPSLDDPDAGAGWFRDSPEPGALGPAIILGHVDSRRFGPGVFYDLKKLQAGDAIEISRADGSVAVFTVDSVEDVPKAQFPTQRVYGNLDHAGLRLITCGGVFDSDAGSYEDNIIAFASLTSSRSA</sequence>
<feature type="region of interest" description="Disordered" evidence="2">
    <location>
        <begin position="90"/>
        <end position="158"/>
    </location>
</feature>
<accession>A0A4U6QJX8</accession>
<name>A0A4U6QJX8_9ACTN</name>
<evidence type="ECO:0000256" key="3">
    <source>
        <dbReference type="SAM" id="Phobius"/>
    </source>
</evidence>
<dbReference type="InterPro" id="IPR005754">
    <property type="entry name" value="Sortase"/>
</dbReference>
<dbReference type="CDD" id="cd05829">
    <property type="entry name" value="Sortase_F"/>
    <property type="match status" value="1"/>
</dbReference>
<feature type="compositionally biased region" description="Basic residues" evidence="2">
    <location>
        <begin position="54"/>
        <end position="65"/>
    </location>
</feature>
<feature type="region of interest" description="Disordered" evidence="2">
    <location>
        <begin position="1"/>
        <end position="65"/>
    </location>
</feature>
<feature type="transmembrane region" description="Helical" evidence="3">
    <location>
        <begin position="68"/>
        <end position="87"/>
    </location>
</feature>
<dbReference type="AlphaFoldDB" id="A0A4U6QJX8"/>
<organism evidence="4 5">
    <name type="scientific">Nakamurella flava</name>
    <dbReference type="NCBI Taxonomy" id="2576308"/>
    <lineage>
        <taxon>Bacteria</taxon>
        <taxon>Bacillati</taxon>
        <taxon>Actinomycetota</taxon>
        <taxon>Actinomycetes</taxon>
        <taxon>Nakamurellales</taxon>
        <taxon>Nakamurellaceae</taxon>
        <taxon>Nakamurella</taxon>
    </lineage>
</organism>
<keyword evidence="3" id="KW-0812">Transmembrane</keyword>